<accession>A0ABU2L953</accession>
<protein>
    <submittedName>
        <fullName evidence="2">HNH endonuclease</fullName>
    </submittedName>
</protein>
<dbReference type="SMART" id="SM00507">
    <property type="entry name" value="HNHc"/>
    <property type="match status" value="1"/>
</dbReference>
<dbReference type="EMBL" id="JAVREN010000015">
    <property type="protein sequence ID" value="MDT0307813.1"/>
    <property type="molecule type" value="Genomic_DNA"/>
</dbReference>
<evidence type="ECO:0000313" key="3">
    <source>
        <dbReference type="Proteomes" id="UP001183388"/>
    </source>
</evidence>
<dbReference type="Proteomes" id="UP001183388">
    <property type="component" value="Unassembled WGS sequence"/>
</dbReference>
<keyword evidence="3" id="KW-1185">Reference proteome</keyword>
<dbReference type="CDD" id="cd00085">
    <property type="entry name" value="HNHc"/>
    <property type="match status" value="1"/>
</dbReference>
<feature type="domain" description="HNH nuclease" evidence="1">
    <location>
        <begin position="138"/>
        <end position="194"/>
    </location>
</feature>
<comment type="caution">
    <text evidence="2">The sequence shown here is derived from an EMBL/GenBank/DDBJ whole genome shotgun (WGS) entry which is preliminary data.</text>
</comment>
<reference evidence="3" key="1">
    <citation type="submission" date="2023-07" db="EMBL/GenBank/DDBJ databases">
        <title>30 novel species of actinomycetes from the DSMZ collection.</title>
        <authorList>
            <person name="Nouioui I."/>
        </authorList>
    </citation>
    <scope>NUCLEOTIDE SEQUENCE [LARGE SCALE GENOMIC DNA]</scope>
    <source>
        <strain evidence="3">DSM 44917</strain>
    </source>
</reference>
<sequence length="211" mass="22733">MPVRCTRESVAAAVEAAGSLNEVITRHGGRAAGGSRSYLRALLRGWGIDVSHLDREGTRHTRARLDAAVRASSSTAEVVRRLGVSPVGGDHAHIGRRIAALGLDRSHFAAGGPRSSAPPRRNPLVLVSRRTAACRGARLRRALLRAGVPEACAECGTGPEWNGRPLRLEVDHVDGRWWDNRPANLRLLCPNCHAVTDTHRGRRRPADPSGT</sequence>
<evidence type="ECO:0000259" key="1">
    <source>
        <dbReference type="SMART" id="SM00507"/>
    </source>
</evidence>
<organism evidence="2 3">
    <name type="scientific">Streptomyces boetiae</name>
    <dbReference type="NCBI Taxonomy" id="3075541"/>
    <lineage>
        <taxon>Bacteria</taxon>
        <taxon>Bacillati</taxon>
        <taxon>Actinomycetota</taxon>
        <taxon>Actinomycetes</taxon>
        <taxon>Kitasatosporales</taxon>
        <taxon>Streptomycetaceae</taxon>
        <taxon>Streptomyces</taxon>
    </lineage>
</organism>
<proteinExistence type="predicted"/>
<name>A0ABU2L953_9ACTN</name>
<dbReference type="GO" id="GO:0004519">
    <property type="term" value="F:endonuclease activity"/>
    <property type="evidence" value="ECO:0007669"/>
    <property type="project" value="UniProtKB-KW"/>
</dbReference>
<dbReference type="InterPro" id="IPR003615">
    <property type="entry name" value="HNH_nuc"/>
</dbReference>
<gene>
    <name evidence="2" type="ORF">RM780_12690</name>
</gene>
<keyword evidence="2" id="KW-0378">Hydrolase</keyword>
<evidence type="ECO:0000313" key="2">
    <source>
        <dbReference type="EMBL" id="MDT0307813.1"/>
    </source>
</evidence>
<keyword evidence="2" id="KW-0255">Endonuclease</keyword>
<dbReference type="RefSeq" id="WP_311630762.1">
    <property type="nucleotide sequence ID" value="NZ_JAVREN010000015.1"/>
</dbReference>
<keyword evidence="2" id="KW-0540">Nuclease</keyword>